<keyword evidence="27" id="KW-1185">Reference proteome</keyword>
<evidence type="ECO:0000256" key="4">
    <source>
        <dbReference type="ARBA" id="ARBA00022692"/>
    </source>
</evidence>
<keyword evidence="6 25" id="KW-0472">Membrane</keyword>
<feature type="transmembrane region" description="Helical" evidence="25">
    <location>
        <begin position="328"/>
        <end position="349"/>
    </location>
</feature>
<dbReference type="GeneID" id="98164159"/>
<evidence type="ECO:0000256" key="16">
    <source>
        <dbReference type="ARBA" id="ARBA00044900"/>
    </source>
</evidence>
<dbReference type="RefSeq" id="XP_070901626.1">
    <property type="nucleotide sequence ID" value="XM_071048995.1"/>
</dbReference>
<dbReference type="SUPFAM" id="SSF103473">
    <property type="entry name" value="MFS general substrate transporter"/>
    <property type="match status" value="1"/>
</dbReference>
<keyword evidence="7" id="KW-0458">Lysosome</keyword>
<feature type="transmembrane region" description="Helical" evidence="25">
    <location>
        <begin position="139"/>
        <end position="165"/>
    </location>
</feature>
<feature type="transmembrane region" description="Helical" evidence="25">
    <location>
        <begin position="7"/>
        <end position="26"/>
    </location>
</feature>
<feature type="transmembrane region" description="Helical" evidence="25">
    <location>
        <begin position="414"/>
        <end position="437"/>
    </location>
</feature>
<evidence type="ECO:0000256" key="3">
    <source>
        <dbReference type="ARBA" id="ARBA00022448"/>
    </source>
</evidence>
<keyword evidence="4 25" id="KW-0812">Transmembrane</keyword>
<comment type="catalytic activity">
    <reaction evidence="14">
        <text>L-aspartyl-L-lysine(out) = L-aspartyl-L-lysine(in)</text>
        <dbReference type="Rhea" id="RHEA:79411"/>
        <dbReference type="ChEBI" id="CHEBI:229953"/>
    </reaction>
</comment>
<evidence type="ECO:0000256" key="10">
    <source>
        <dbReference type="ARBA" id="ARBA00044881"/>
    </source>
</evidence>
<dbReference type="PANTHER" id="PTHR23512">
    <property type="entry name" value="MAJOR FACILITATOR SUPERFAMILY DOMAIN-CONTAINING PROTEIN 1"/>
    <property type="match status" value="1"/>
</dbReference>
<evidence type="ECO:0000256" key="7">
    <source>
        <dbReference type="ARBA" id="ARBA00023228"/>
    </source>
</evidence>
<comment type="catalytic activity">
    <reaction evidence="11">
        <text>L-alpha-aminoacyl-L-histidine(out) = L-alpha-aminoacyl-L-histidine(in)</text>
        <dbReference type="Rhea" id="RHEA:79375"/>
        <dbReference type="ChEBI" id="CHEBI:229967"/>
    </reaction>
</comment>
<dbReference type="InterPro" id="IPR011701">
    <property type="entry name" value="MFS"/>
</dbReference>
<evidence type="ECO:0000256" key="19">
    <source>
        <dbReference type="ARBA" id="ARBA00044919"/>
    </source>
</evidence>
<feature type="transmembrane region" description="Helical" evidence="25">
    <location>
        <begin position="233"/>
        <end position="251"/>
    </location>
</feature>
<gene>
    <name evidence="26" type="ORF">BJX68DRAFT_33894</name>
</gene>
<feature type="transmembrane region" description="Helical" evidence="25">
    <location>
        <begin position="171"/>
        <end position="193"/>
    </location>
</feature>
<evidence type="ECO:0000256" key="5">
    <source>
        <dbReference type="ARBA" id="ARBA00022989"/>
    </source>
</evidence>
<comment type="subcellular location">
    <subcellularLocation>
        <location evidence="1">Lysosome membrane</location>
        <topology evidence="1">Multi-pass membrane protein</topology>
    </subcellularLocation>
</comment>
<feature type="transmembrane region" description="Helical" evidence="25">
    <location>
        <begin position="304"/>
        <end position="322"/>
    </location>
</feature>
<feature type="transmembrane region" description="Helical" evidence="25">
    <location>
        <begin position="443"/>
        <end position="466"/>
    </location>
</feature>
<evidence type="ECO:0000256" key="21">
    <source>
        <dbReference type="ARBA" id="ARBA00044985"/>
    </source>
</evidence>
<evidence type="ECO:0000256" key="23">
    <source>
        <dbReference type="ARBA" id="ARBA00045709"/>
    </source>
</evidence>
<comment type="subunit">
    <text evidence="24">Homodimer. Interacts with lysosomal protein GLMP (via lumenal domain); the interaction starts while both proteins are still in the endoplasmic reticulum and is required for stabilization of MFSD1 in lysosomes but has no direct effect on its targeting to lysosomes or transporter activity.</text>
</comment>
<comment type="catalytic activity">
    <reaction evidence="9">
        <text>L-histidyl-glycine(out) = L-histidyl-glycine(in)</text>
        <dbReference type="Rhea" id="RHEA:79395"/>
        <dbReference type="ChEBI" id="CHEBI:229957"/>
    </reaction>
</comment>
<comment type="caution">
    <text evidence="26">The sequence shown here is derived from an EMBL/GenBank/DDBJ whole genome shotgun (WGS) entry which is preliminary data.</text>
</comment>
<sequence>MADRTMAHWRVLAAVGMMNWGVYFIYDMPASLSTPLSKHLSFSDHQTAYLVSLLYSVYSVPNTVLPFFAGTAVQRFGERTLLIGIVSSIALGQLLFALAVQTKIELGMIIGRAFIGLGGEVVAVLGCEIITRWFQHNRLSLALAINLCLARFGSVSNSIIIPILIEPYGVVTVTWLATLLSLGMPIIGLISLLTTPDPATEADETLLTPEYPDTNLPAKPISAISSLRHFPRVFWHLAIICLLSYSCINTFTNSAQRLLATRFYDGDQAAAGEAVSILFMLSGFLVPPFGFLLDTLDSSGYPRALITSNALLCLAHGIFLTCSVSSPVVPLCLLGAADALLGVAFWGSVTRCLLSFASQVHVEAQPHVISNCSTTYKDEPDRLLSGNLDTAAVSIEEGANPGILPMHGEAIRTLGLGIMTSLMNICTTIVPLFLAVVENAEGFMGLEVVFLTLAFVGCVVCVRLAWTWEL</sequence>
<feature type="transmembrane region" description="Helical" evidence="25">
    <location>
        <begin position="271"/>
        <end position="292"/>
    </location>
</feature>
<evidence type="ECO:0000256" key="24">
    <source>
        <dbReference type="ARBA" id="ARBA00046376"/>
    </source>
</evidence>
<evidence type="ECO:0000256" key="17">
    <source>
        <dbReference type="ARBA" id="ARBA00044903"/>
    </source>
</evidence>
<comment type="catalytic activity">
    <reaction evidence="8">
        <text>L-lysyl-L-alanine(out) = L-lysyl-L-alanine(in)</text>
        <dbReference type="Rhea" id="RHEA:79399"/>
        <dbReference type="ChEBI" id="CHEBI:229954"/>
    </reaction>
</comment>
<evidence type="ECO:0000256" key="12">
    <source>
        <dbReference type="ARBA" id="ARBA00044891"/>
    </source>
</evidence>
<evidence type="ECO:0000256" key="2">
    <source>
        <dbReference type="ARBA" id="ARBA00008335"/>
    </source>
</evidence>
<accession>A0ABR4KRV5</accession>
<evidence type="ECO:0000256" key="14">
    <source>
        <dbReference type="ARBA" id="ARBA00044898"/>
    </source>
</evidence>
<comment type="catalytic activity">
    <reaction evidence="12">
        <text>L-lysyl-L-alpha-amino acid(out) = L-lysyl-L-alpha-amino acid(in)</text>
        <dbReference type="Rhea" id="RHEA:79387"/>
        <dbReference type="ChEBI" id="CHEBI:229965"/>
    </reaction>
</comment>
<comment type="catalytic activity">
    <reaction evidence="19">
        <text>L-alanyl-L-lysine(out) = L-alanyl-L-lysine(in)</text>
        <dbReference type="Rhea" id="RHEA:79415"/>
        <dbReference type="ChEBI" id="CHEBI:192470"/>
    </reaction>
</comment>
<dbReference type="EMBL" id="JBFXLR010000011">
    <property type="protein sequence ID" value="KAL2854762.1"/>
    <property type="molecule type" value="Genomic_DNA"/>
</dbReference>
<organism evidence="26 27">
    <name type="scientific">Aspergillus pseudodeflectus</name>
    <dbReference type="NCBI Taxonomy" id="176178"/>
    <lineage>
        <taxon>Eukaryota</taxon>
        <taxon>Fungi</taxon>
        <taxon>Dikarya</taxon>
        <taxon>Ascomycota</taxon>
        <taxon>Pezizomycotina</taxon>
        <taxon>Eurotiomycetes</taxon>
        <taxon>Eurotiomycetidae</taxon>
        <taxon>Eurotiales</taxon>
        <taxon>Aspergillaceae</taxon>
        <taxon>Aspergillus</taxon>
        <taxon>Aspergillus subgen. Nidulantes</taxon>
    </lineage>
</organism>
<evidence type="ECO:0000256" key="22">
    <source>
        <dbReference type="ARBA" id="ARBA00045018"/>
    </source>
</evidence>
<comment type="catalytic activity">
    <reaction evidence="16">
        <text>L-lysyl-L-lysine(out) = L-lysyl-L-lysine(in)</text>
        <dbReference type="Rhea" id="RHEA:79403"/>
        <dbReference type="ChEBI" id="CHEBI:229956"/>
    </reaction>
</comment>
<evidence type="ECO:0000256" key="1">
    <source>
        <dbReference type="ARBA" id="ARBA00004155"/>
    </source>
</evidence>
<evidence type="ECO:0000256" key="18">
    <source>
        <dbReference type="ARBA" id="ARBA00044912"/>
    </source>
</evidence>
<name>A0ABR4KRV5_9EURO</name>
<keyword evidence="3" id="KW-0813">Transport</keyword>
<dbReference type="InterPro" id="IPR036259">
    <property type="entry name" value="MFS_trans_sf"/>
</dbReference>
<evidence type="ECO:0000256" key="20">
    <source>
        <dbReference type="ARBA" id="ARBA00044924"/>
    </source>
</evidence>
<evidence type="ECO:0000256" key="11">
    <source>
        <dbReference type="ARBA" id="ARBA00044884"/>
    </source>
</evidence>
<feature type="transmembrane region" description="Helical" evidence="25">
    <location>
        <begin position="46"/>
        <end position="69"/>
    </location>
</feature>
<evidence type="ECO:0000256" key="25">
    <source>
        <dbReference type="SAM" id="Phobius"/>
    </source>
</evidence>
<evidence type="ECO:0000313" key="27">
    <source>
        <dbReference type="Proteomes" id="UP001610444"/>
    </source>
</evidence>
<feature type="transmembrane region" description="Helical" evidence="25">
    <location>
        <begin position="81"/>
        <end position="100"/>
    </location>
</feature>
<dbReference type="InterPro" id="IPR052187">
    <property type="entry name" value="MFSD1"/>
</dbReference>
<evidence type="ECO:0000256" key="13">
    <source>
        <dbReference type="ARBA" id="ARBA00044893"/>
    </source>
</evidence>
<proteinExistence type="inferred from homology"/>
<dbReference type="Pfam" id="PF07690">
    <property type="entry name" value="MFS_1"/>
    <property type="match status" value="1"/>
</dbReference>
<evidence type="ECO:0000256" key="15">
    <source>
        <dbReference type="ARBA" id="ARBA00044899"/>
    </source>
</evidence>
<dbReference type="Proteomes" id="UP001610444">
    <property type="component" value="Unassembled WGS sequence"/>
</dbReference>
<comment type="function">
    <text evidence="23">Lysosomal dipeptide uniporter that selectively exports lysine, arginine or histidine-containing dipeptides with a net positive charge from the lysosome lumen into the cytosol. Could play a role in a specific type of protein O-glycosylation indirectly regulating macrophages migration and tissue invasion. Also essential for liver homeostasis.</text>
</comment>
<evidence type="ECO:0000256" key="6">
    <source>
        <dbReference type="ARBA" id="ARBA00023136"/>
    </source>
</evidence>
<comment type="catalytic activity">
    <reaction evidence="17">
        <text>L-arginyl-glycine(out) = L-arginyl-glycine(in)</text>
        <dbReference type="Rhea" id="RHEA:79391"/>
        <dbReference type="ChEBI" id="CHEBI:229955"/>
    </reaction>
</comment>
<comment type="catalytic activity">
    <reaction evidence="20">
        <text>L-lysyl-glycine(out) = L-lysyl-glycine(in)</text>
        <dbReference type="Rhea" id="RHEA:79407"/>
        <dbReference type="ChEBI" id="CHEBI:191202"/>
    </reaction>
</comment>
<comment type="similarity">
    <text evidence="2">Belongs to the major facilitator superfamily.</text>
</comment>
<keyword evidence="5 25" id="KW-1133">Transmembrane helix</keyword>
<evidence type="ECO:0000256" key="9">
    <source>
        <dbReference type="ARBA" id="ARBA00044878"/>
    </source>
</evidence>
<evidence type="ECO:0000313" key="26">
    <source>
        <dbReference type="EMBL" id="KAL2854762.1"/>
    </source>
</evidence>
<dbReference type="Gene3D" id="1.20.1250.20">
    <property type="entry name" value="MFS general substrate transporter like domains"/>
    <property type="match status" value="1"/>
</dbReference>
<reference evidence="26 27" key="1">
    <citation type="submission" date="2024-07" db="EMBL/GenBank/DDBJ databases">
        <title>Section-level genome sequencing and comparative genomics of Aspergillus sections Usti and Cavernicolus.</title>
        <authorList>
            <consortium name="Lawrence Berkeley National Laboratory"/>
            <person name="Nybo J.L."/>
            <person name="Vesth T.C."/>
            <person name="Theobald S."/>
            <person name="Frisvad J.C."/>
            <person name="Larsen T.O."/>
            <person name="Kjaerboelling I."/>
            <person name="Rothschild-Mancinelli K."/>
            <person name="Lyhne E.K."/>
            <person name="Kogle M.E."/>
            <person name="Barry K."/>
            <person name="Clum A."/>
            <person name="Na H."/>
            <person name="Ledsgaard L."/>
            <person name="Lin J."/>
            <person name="Lipzen A."/>
            <person name="Kuo A."/>
            <person name="Riley R."/>
            <person name="Mondo S."/>
            <person name="LaButti K."/>
            <person name="Haridas S."/>
            <person name="Pangalinan J."/>
            <person name="Salamov A.A."/>
            <person name="Simmons B.A."/>
            <person name="Magnuson J.K."/>
            <person name="Chen J."/>
            <person name="Drula E."/>
            <person name="Henrissat B."/>
            <person name="Wiebenga A."/>
            <person name="Lubbers R.J."/>
            <person name="Gomes A.C."/>
            <person name="Macurrencykelacurrency M.R."/>
            <person name="Stajich J."/>
            <person name="Grigoriev I.V."/>
            <person name="Mortensen U.H."/>
            <person name="De vries R.P."/>
            <person name="Baker S.E."/>
            <person name="Andersen M.R."/>
        </authorList>
    </citation>
    <scope>NUCLEOTIDE SEQUENCE [LARGE SCALE GENOMIC DNA]</scope>
    <source>
        <strain evidence="26 27">CBS 756.74</strain>
    </source>
</reference>
<feature type="transmembrane region" description="Helical" evidence="25">
    <location>
        <begin position="106"/>
        <end position="127"/>
    </location>
</feature>
<comment type="catalytic activity">
    <reaction evidence="10">
        <text>L-alpha-aminoacyl-L-arginine(out) = L-alpha-aminoacyl-L-arginine(in)</text>
        <dbReference type="Rhea" id="RHEA:79367"/>
        <dbReference type="ChEBI" id="CHEBI:229968"/>
    </reaction>
</comment>
<evidence type="ECO:0000256" key="8">
    <source>
        <dbReference type="ARBA" id="ARBA00044876"/>
    </source>
</evidence>
<protein>
    <recommendedName>
        <fullName evidence="21">Lysosomal dipeptide transporter MFSD1</fullName>
    </recommendedName>
    <alternativeName>
        <fullName evidence="22">Major facilitator superfamily domain-containing protein 1</fullName>
    </alternativeName>
</protein>
<comment type="catalytic activity">
    <reaction evidence="15">
        <text>L-arginyl-L-alpha-amino acid(out) = L-arginyl-L-alpha-amino acid(in)</text>
        <dbReference type="Rhea" id="RHEA:79371"/>
        <dbReference type="ChEBI" id="CHEBI:84315"/>
    </reaction>
</comment>
<comment type="catalytic activity">
    <reaction evidence="13">
        <text>L-alpha-aminoacyl-L-lysine(out) = L-alpha-aminoacyl-L-lysine(in)</text>
        <dbReference type="Rhea" id="RHEA:79383"/>
        <dbReference type="ChEBI" id="CHEBI:229966"/>
    </reaction>
</comment>
<comment type="catalytic activity">
    <reaction evidence="18">
        <text>L-histidyl-L-alpha-amino acid(out) = L-histidyl-L-alpha-amino acid(in)</text>
        <dbReference type="Rhea" id="RHEA:79379"/>
        <dbReference type="ChEBI" id="CHEBI:229964"/>
    </reaction>
</comment>
<dbReference type="PANTHER" id="PTHR23512:SF3">
    <property type="entry name" value="MAJOR FACILITATOR SUPERFAMILY DOMAIN-CONTAINING PROTEIN 1"/>
    <property type="match status" value="1"/>
</dbReference>